<keyword evidence="2" id="KW-1185">Reference proteome</keyword>
<evidence type="ECO:0000313" key="1">
    <source>
        <dbReference type="EMBL" id="UPK89099.1"/>
    </source>
</evidence>
<organism evidence="1 2">
    <name type="scientific">Fusarium solani subsp. cucurbitae</name>
    <name type="common">Neocosmosporum cucurbitae</name>
    <dbReference type="NCBI Taxonomy" id="2747967"/>
    <lineage>
        <taxon>Eukaryota</taxon>
        <taxon>Fungi</taxon>
        <taxon>Dikarya</taxon>
        <taxon>Ascomycota</taxon>
        <taxon>Pezizomycotina</taxon>
        <taxon>Sordariomycetes</taxon>
        <taxon>Hypocreomycetidae</taxon>
        <taxon>Hypocreales</taxon>
        <taxon>Nectriaceae</taxon>
        <taxon>Fusarium</taxon>
        <taxon>Fusarium solani species complex</taxon>
    </lineage>
</organism>
<name>A0ACD3YJL4_FUSSC</name>
<accession>A0ACD3YJL4</accession>
<protein>
    <submittedName>
        <fullName evidence="1">Uncharacterized protein</fullName>
    </submittedName>
</protein>
<evidence type="ECO:0000313" key="2">
    <source>
        <dbReference type="Proteomes" id="UP000830768"/>
    </source>
</evidence>
<dbReference type="Proteomes" id="UP000830768">
    <property type="component" value="Chromosome 1"/>
</dbReference>
<dbReference type="EMBL" id="CP090030">
    <property type="protein sequence ID" value="UPK89099.1"/>
    <property type="molecule type" value="Genomic_DNA"/>
</dbReference>
<gene>
    <name evidence="1" type="ORF">LCI18_000034</name>
</gene>
<sequence>MAVIVDVSPEATRNPWDMAQAEWAAGIMPKETSAPTANLQETLSDRQQVAPFPASGGDRWRYLMWSFGMYWKSTWLRLSGNKTIPKYSLHTSVACANHDAVPTPPLWGGYARSRVHLRMYNVKPATLDVEQLSMSQLRSVPWQCLARFEYRVIGVTTSAVVGAASAVVLHYSDICSDGEGYGLVEGQGGIGSSKCFLAADLSTVITLAAIALYCVSTGILYHLQHRKRYVDAFLVCGVALGLVIGFAAGPGPREMLFHLLPGSALAALVLSEIGPEVETGSPSLLTCRHLLSTIHSDAGGPSMYMFRQMCQQLELKILEHGCAEKPVNPVYLECFLYLVVVWLYLVLATRAKTIV</sequence>
<reference evidence="1" key="1">
    <citation type="submission" date="2021-11" db="EMBL/GenBank/DDBJ databases">
        <title>Fusarium solani-melongenae Genome sequencing and assembly.</title>
        <authorList>
            <person name="Xie S."/>
            <person name="Huang L."/>
            <person name="Zhang X."/>
        </authorList>
    </citation>
    <scope>NUCLEOTIDE SEQUENCE</scope>
    <source>
        <strain evidence="1">CRI 24-3</strain>
    </source>
</reference>
<proteinExistence type="predicted"/>